<gene>
    <name evidence="2" type="ORF">LVIROSA_LOCUS18700</name>
</gene>
<organism evidence="2 3">
    <name type="scientific">Lactuca virosa</name>
    <dbReference type="NCBI Taxonomy" id="75947"/>
    <lineage>
        <taxon>Eukaryota</taxon>
        <taxon>Viridiplantae</taxon>
        <taxon>Streptophyta</taxon>
        <taxon>Embryophyta</taxon>
        <taxon>Tracheophyta</taxon>
        <taxon>Spermatophyta</taxon>
        <taxon>Magnoliopsida</taxon>
        <taxon>eudicotyledons</taxon>
        <taxon>Gunneridae</taxon>
        <taxon>Pentapetalae</taxon>
        <taxon>asterids</taxon>
        <taxon>campanulids</taxon>
        <taxon>Asterales</taxon>
        <taxon>Asteraceae</taxon>
        <taxon>Cichorioideae</taxon>
        <taxon>Cichorieae</taxon>
        <taxon>Lactucinae</taxon>
        <taxon>Lactuca</taxon>
    </lineage>
</organism>
<dbReference type="AlphaFoldDB" id="A0AAU9MZK1"/>
<name>A0AAU9MZK1_9ASTR</name>
<dbReference type="EMBL" id="CAKMRJ010003334">
    <property type="protein sequence ID" value="CAH1432012.1"/>
    <property type="molecule type" value="Genomic_DNA"/>
</dbReference>
<sequence length="132" mass="15409">MLATVRYSPVSAIDEEPQAFNIIPNFTTKINREFYKIKSKFISIINFHNQPSFVRLESPINEHREPKEANFLQYLKCIPNSKALNQQKRAPRQGRGLSFSSSIHQSYKQQTRPSTLFSLFKNKRSIASVYKR</sequence>
<protein>
    <submittedName>
        <fullName evidence="2">Uncharacterized protein</fullName>
    </submittedName>
</protein>
<evidence type="ECO:0000313" key="3">
    <source>
        <dbReference type="Proteomes" id="UP001157418"/>
    </source>
</evidence>
<feature type="region of interest" description="Disordered" evidence="1">
    <location>
        <begin position="85"/>
        <end position="106"/>
    </location>
</feature>
<evidence type="ECO:0000313" key="2">
    <source>
        <dbReference type="EMBL" id="CAH1432012.1"/>
    </source>
</evidence>
<dbReference type="Proteomes" id="UP001157418">
    <property type="component" value="Unassembled WGS sequence"/>
</dbReference>
<comment type="caution">
    <text evidence="2">The sequence shown here is derived from an EMBL/GenBank/DDBJ whole genome shotgun (WGS) entry which is preliminary data.</text>
</comment>
<proteinExistence type="predicted"/>
<keyword evidence="3" id="KW-1185">Reference proteome</keyword>
<accession>A0AAU9MZK1</accession>
<reference evidence="2 3" key="1">
    <citation type="submission" date="2022-01" db="EMBL/GenBank/DDBJ databases">
        <authorList>
            <person name="Xiong W."/>
            <person name="Schranz E."/>
        </authorList>
    </citation>
    <scope>NUCLEOTIDE SEQUENCE [LARGE SCALE GENOMIC DNA]</scope>
</reference>
<evidence type="ECO:0000256" key="1">
    <source>
        <dbReference type="SAM" id="MobiDB-lite"/>
    </source>
</evidence>